<evidence type="ECO:0000256" key="6">
    <source>
        <dbReference type="ARBA" id="ARBA00022989"/>
    </source>
</evidence>
<dbReference type="InterPro" id="IPR023395">
    <property type="entry name" value="MCP_dom_sf"/>
</dbReference>
<evidence type="ECO:0000256" key="4">
    <source>
        <dbReference type="ARBA" id="ARBA00022692"/>
    </source>
</evidence>
<dbReference type="GO" id="GO:0003676">
    <property type="term" value="F:nucleic acid binding"/>
    <property type="evidence" value="ECO:0007669"/>
    <property type="project" value="InterPro"/>
</dbReference>
<name>A0A6H5H2B2_9HEMI</name>
<dbReference type="Proteomes" id="UP000479000">
    <property type="component" value="Unassembled WGS sequence"/>
</dbReference>
<dbReference type="GO" id="GO:0008270">
    <property type="term" value="F:zinc ion binding"/>
    <property type="evidence" value="ECO:0007669"/>
    <property type="project" value="InterPro"/>
</dbReference>
<dbReference type="PANTHER" id="PTHR45788">
    <property type="entry name" value="SUCCINATE/FUMARATE MITOCHONDRIAL TRANSPORTER-RELATED"/>
    <property type="match status" value="1"/>
</dbReference>
<evidence type="ECO:0000313" key="13">
    <source>
        <dbReference type="EMBL" id="CAB0009574.1"/>
    </source>
</evidence>
<keyword evidence="14" id="KW-1185">Reference proteome</keyword>
<dbReference type="GO" id="GO:0071913">
    <property type="term" value="F:citrate secondary active transmembrane transporter activity"/>
    <property type="evidence" value="ECO:0007669"/>
    <property type="project" value="TreeGrafter"/>
</dbReference>
<accession>A0A6H5H2B2</accession>
<dbReference type="Gene3D" id="1.50.40.10">
    <property type="entry name" value="Mitochondrial carrier domain"/>
    <property type="match status" value="1"/>
</dbReference>
<dbReference type="SMART" id="SM00343">
    <property type="entry name" value="ZnF_C2HC"/>
    <property type="match status" value="2"/>
</dbReference>
<evidence type="ECO:0000313" key="14">
    <source>
        <dbReference type="Proteomes" id="UP000479000"/>
    </source>
</evidence>
<dbReference type="AlphaFoldDB" id="A0A6H5H2B2"/>
<evidence type="ECO:0000256" key="1">
    <source>
        <dbReference type="ARBA" id="ARBA00004225"/>
    </source>
</evidence>
<reference evidence="13 14" key="1">
    <citation type="submission" date="2020-02" db="EMBL/GenBank/DDBJ databases">
        <authorList>
            <person name="Ferguson B K."/>
        </authorList>
    </citation>
    <scope>NUCLEOTIDE SEQUENCE [LARGE SCALE GENOMIC DNA]</scope>
</reference>
<keyword evidence="5" id="KW-0677">Repeat</keyword>
<evidence type="ECO:0000256" key="3">
    <source>
        <dbReference type="ARBA" id="ARBA00022448"/>
    </source>
</evidence>
<dbReference type="GO" id="GO:0006843">
    <property type="term" value="P:mitochondrial citrate transmembrane transport"/>
    <property type="evidence" value="ECO:0007669"/>
    <property type="project" value="TreeGrafter"/>
</dbReference>
<keyword evidence="4 10" id="KW-0812">Transmembrane</keyword>
<organism evidence="13 14">
    <name type="scientific">Nesidiocoris tenuis</name>
    <dbReference type="NCBI Taxonomy" id="355587"/>
    <lineage>
        <taxon>Eukaryota</taxon>
        <taxon>Metazoa</taxon>
        <taxon>Ecdysozoa</taxon>
        <taxon>Arthropoda</taxon>
        <taxon>Hexapoda</taxon>
        <taxon>Insecta</taxon>
        <taxon>Pterygota</taxon>
        <taxon>Neoptera</taxon>
        <taxon>Paraneoptera</taxon>
        <taxon>Hemiptera</taxon>
        <taxon>Heteroptera</taxon>
        <taxon>Panheteroptera</taxon>
        <taxon>Cimicomorpha</taxon>
        <taxon>Miridae</taxon>
        <taxon>Dicyphina</taxon>
        <taxon>Nesidiocoris</taxon>
    </lineage>
</organism>
<keyword evidence="3" id="KW-0813">Transport</keyword>
<dbReference type="Gene3D" id="4.10.60.10">
    <property type="entry name" value="Zinc finger, CCHC-type"/>
    <property type="match status" value="1"/>
</dbReference>
<evidence type="ECO:0000256" key="10">
    <source>
        <dbReference type="PROSITE-ProRule" id="PRU00282"/>
    </source>
</evidence>
<comment type="similarity">
    <text evidence="2">Belongs to the mitochondrial carrier (TC 2.A.29) family.</text>
</comment>
<feature type="repeat" description="Solcar" evidence="10">
    <location>
        <begin position="126"/>
        <end position="215"/>
    </location>
</feature>
<dbReference type="InterPro" id="IPR049563">
    <property type="entry name" value="TXTP-like"/>
</dbReference>
<dbReference type="SUPFAM" id="SSF103506">
    <property type="entry name" value="Mitochondrial carrier"/>
    <property type="match status" value="1"/>
</dbReference>
<evidence type="ECO:0000259" key="12">
    <source>
        <dbReference type="SMART" id="SM00343"/>
    </source>
</evidence>
<evidence type="ECO:0000256" key="11">
    <source>
        <dbReference type="SAM" id="MobiDB-lite"/>
    </source>
</evidence>
<dbReference type="PROSITE" id="PS50920">
    <property type="entry name" value="SOLCAR"/>
    <property type="match status" value="2"/>
</dbReference>
<proteinExistence type="inferred from homology"/>
<evidence type="ECO:0000256" key="9">
    <source>
        <dbReference type="ARBA" id="ARBA00042640"/>
    </source>
</evidence>
<gene>
    <name evidence="13" type="ORF">NTEN_LOCUS14708</name>
</gene>
<keyword evidence="8 10" id="KW-0472">Membrane</keyword>
<evidence type="ECO:0000256" key="7">
    <source>
        <dbReference type="ARBA" id="ARBA00023128"/>
    </source>
</evidence>
<dbReference type="Pfam" id="PF00153">
    <property type="entry name" value="Mito_carr"/>
    <property type="match status" value="2"/>
</dbReference>
<keyword evidence="7" id="KW-0496">Mitochondrion</keyword>
<dbReference type="InterPro" id="IPR018108">
    <property type="entry name" value="MCP_transmembrane"/>
</dbReference>
<comment type="subcellular location">
    <subcellularLocation>
        <location evidence="1">Mitochondrion membrane</location>
        <topology evidence="1">Multi-pass membrane protein</topology>
    </subcellularLocation>
</comment>
<dbReference type="GO" id="GO:0031966">
    <property type="term" value="C:mitochondrial membrane"/>
    <property type="evidence" value="ECO:0007669"/>
    <property type="project" value="UniProtKB-SubCell"/>
</dbReference>
<evidence type="ECO:0000256" key="5">
    <source>
        <dbReference type="ARBA" id="ARBA00022737"/>
    </source>
</evidence>
<feature type="domain" description="CCHC-type" evidence="12">
    <location>
        <begin position="582"/>
        <end position="599"/>
    </location>
</feature>
<protein>
    <recommendedName>
        <fullName evidence="9">Citrate transport protein</fullName>
    </recommendedName>
</protein>
<dbReference type="SUPFAM" id="SSF57756">
    <property type="entry name" value="Retrovirus zinc finger-like domains"/>
    <property type="match status" value="1"/>
</dbReference>
<feature type="repeat" description="Solcar" evidence="10">
    <location>
        <begin position="27"/>
        <end position="118"/>
    </location>
</feature>
<feature type="region of interest" description="Disordered" evidence="11">
    <location>
        <begin position="546"/>
        <end position="572"/>
    </location>
</feature>
<keyword evidence="6" id="KW-1133">Transmembrane helix</keyword>
<evidence type="ECO:0000256" key="2">
    <source>
        <dbReference type="ARBA" id="ARBA00006375"/>
    </source>
</evidence>
<evidence type="ECO:0000256" key="8">
    <source>
        <dbReference type="ARBA" id="ARBA00023136"/>
    </source>
</evidence>
<sequence>MDDYRGNPFIRPWMTQPGGELGYSQSNILLKALLTGGITGAVELFLSYPMEYIKTQLQFEQKSVMETLVTNDTTWKTIRYTYKQSGILGFYKGMGILLIGNVPKAAARFGTFEWFRQRFGDEDGSLRMSGKLCGGILAGVVESVVAVTPIETIKVKVIHDMNRPKPRYKGSFHTIVRVLREEGVRGTYQGLLPTTLKQATNQGSRFLLMESFKEFYDKENPSKPLPPHIACSWVSYMESAVDFESDYNGISNVKEDVCGISPHETSSPSNPFVLATPIRRRTGDYRPSGIDQSYASINSTNPFVGDAYSSPKTVLCASSNNNPFLYGTSNGYDPVTDDVTIGQETLGFRGCDQSTPYHKSRAASFRNDIGIPCACAQPTSTFALSFRDVEGAITKFEGNGSMPVDHWIKDFESMAELCGWDNLQKFIFAKRSLTGVAQMFVNGEQDITSWDQLRTSLEDEFRATWSVADIHKTLQLRKKTQYETPYEYFLMMRELSKGLIDDESLIHYVITGIQDLADQNMLYGASSLADFKRKLRIYEKCKADRPSLTPKLPERASSTMNYRPPAGTSATVEKTPFSSWRKCYNCGQTSDHLAKDCPKPRRPPGSCFGCASTTHLFSECPNRRSMDTPGLRPLRSGVNFIDVDSMAPPYMAEQSNQEQKIGCSQLRHGASCPTAPFCCGSVKNYVPEGDKLIRLVHC</sequence>
<dbReference type="OrthoDB" id="44467at2759"/>
<dbReference type="EMBL" id="CADCXU010021833">
    <property type="protein sequence ID" value="CAB0009574.1"/>
    <property type="molecule type" value="Genomic_DNA"/>
</dbReference>
<dbReference type="InterPro" id="IPR036875">
    <property type="entry name" value="Znf_CCHC_sf"/>
</dbReference>
<dbReference type="PANTHER" id="PTHR45788:SF4">
    <property type="entry name" value="TRICARBOXYLATE TRANSPORT PROTEIN, MITOCHONDRIAL"/>
    <property type="match status" value="1"/>
</dbReference>
<feature type="domain" description="CCHC-type" evidence="12">
    <location>
        <begin position="606"/>
        <end position="622"/>
    </location>
</feature>
<dbReference type="InterPro" id="IPR001878">
    <property type="entry name" value="Znf_CCHC"/>
</dbReference>